<dbReference type="EMBL" id="CM023476">
    <property type="protein sequence ID" value="KAH7942248.1"/>
    <property type="molecule type" value="Genomic_DNA"/>
</dbReference>
<evidence type="ECO:0000313" key="2">
    <source>
        <dbReference type="Proteomes" id="UP000821865"/>
    </source>
</evidence>
<reference evidence="1" key="1">
    <citation type="submission" date="2020-05" db="EMBL/GenBank/DDBJ databases">
        <title>Large-scale comparative analyses of tick genomes elucidate their genetic diversity and vector capacities.</title>
        <authorList>
            <person name="Jia N."/>
            <person name="Wang J."/>
            <person name="Shi W."/>
            <person name="Du L."/>
            <person name="Sun Y."/>
            <person name="Zhan W."/>
            <person name="Jiang J."/>
            <person name="Wang Q."/>
            <person name="Zhang B."/>
            <person name="Ji P."/>
            <person name="Sakyi L.B."/>
            <person name="Cui X."/>
            <person name="Yuan T."/>
            <person name="Jiang B."/>
            <person name="Yang W."/>
            <person name="Lam T.T.-Y."/>
            <person name="Chang Q."/>
            <person name="Ding S."/>
            <person name="Wang X."/>
            <person name="Zhu J."/>
            <person name="Ruan X."/>
            <person name="Zhao L."/>
            <person name="Wei J."/>
            <person name="Que T."/>
            <person name="Du C."/>
            <person name="Cheng J."/>
            <person name="Dai P."/>
            <person name="Han X."/>
            <person name="Huang E."/>
            <person name="Gao Y."/>
            <person name="Liu J."/>
            <person name="Shao H."/>
            <person name="Ye R."/>
            <person name="Li L."/>
            <person name="Wei W."/>
            <person name="Wang X."/>
            <person name="Wang C."/>
            <person name="Yang T."/>
            <person name="Huo Q."/>
            <person name="Li W."/>
            <person name="Guo W."/>
            <person name="Chen H."/>
            <person name="Zhou L."/>
            <person name="Ni X."/>
            <person name="Tian J."/>
            <person name="Zhou Y."/>
            <person name="Sheng Y."/>
            <person name="Liu T."/>
            <person name="Pan Y."/>
            <person name="Xia L."/>
            <person name="Li J."/>
            <person name="Zhao F."/>
            <person name="Cao W."/>
        </authorList>
    </citation>
    <scope>NUCLEOTIDE SEQUENCE</scope>
    <source>
        <strain evidence="1">Dsil-2018</strain>
    </source>
</reference>
<comment type="caution">
    <text evidence="1">The sequence shown here is derived from an EMBL/GenBank/DDBJ whole genome shotgun (WGS) entry which is preliminary data.</text>
</comment>
<name>A0ACB8CHM0_DERSI</name>
<protein>
    <submittedName>
        <fullName evidence="1">Uncharacterized protein</fullName>
    </submittedName>
</protein>
<gene>
    <name evidence="1" type="ORF">HPB49_022300</name>
</gene>
<proteinExistence type="predicted"/>
<accession>A0ACB8CHM0</accession>
<dbReference type="Proteomes" id="UP000821865">
    <property type="component" value="Chromosome 7"/>
</dbReference>
<keyword evidence="2" id="KW-1185">Reference proteome</keyword>
<organism evidence="1 2">
    <name type="scientific">Dermacentor silvarum</name>
    <name type="common">Tick</name>
    <dbReference type="NCBI Taxonomy" id="543639"/>
    <lineage>
        <taxon>Eukaryota</taxon>
        <taxon>Metazoa</taxon>
        <taxon>Ecdysozoa</taxon>
        <taxon>Arthropoda</taxon>
        <taxon>Chelicerata</taxon>
        <taxon>Arachnida</taxon>
        <taxon>Acari</taxon>
        <taxon>Parasitiformes</taxon>
        <taxon>Ixodida</taxon>
        <taxon>Ixodoidea</taxon>
        <taxon>Ixodidae</taxon>
        <taxon>Rhipicephalinae</taxon>
        <taxon>Dermacentor</taxon>
    </lineage>
</organism>
<evidence type="ECO:0000313" key="1">
    <source>
        <dbReference type="EMBL" id="KAH7942248.1"/>
    </source>
</evidence>
<sequence>MSVSHHSLQQAPAENIIPFCPNHVVTLADLANHCVAAHQITLGISETLELMLKKYCVSIAKESSRSCLFCNATFLNKDELQEHMY</sequence>